<reference evidence="3" key="1">
    <citation type="submission" date="2018-09" db="EMBL/GenBank/DDBJ databases">
        <title>Complete genome sequence of thermophilic cyanobacteria strain Thermosynechococcus elongatus PKUAC-SCTE542.</title>
        <authorList>
            <person name="Liang Y."/>
            <person name="Tang J."/>
            <person name="Daroch M."/>
        </authorList>
    </citation>
    <scope>NUCLEOTIDE SEQUENCE [LARGE SCALE GENOMIC DNA]</scope>
    <source>
        <strain evidence="3">E542</strain>
    </source>
</reference>
<proteinExistence type="predicted"/>
<feature type="domain" description="RNB" evidence="1">
    <location>
        <begin position="266"/>
        <end position="555"/>
    </location>
</feature>
<dbReference type="InterPro" id="IPR050180">
    <property type="entry name" value="RNR_Ribonuclease"/>
</dbReference>
<dbReference type="Pfam" id="PF23161">
    <property type="entry name" value="HTH_RNase_II"/>
    <property type="match status" value="1"/>
</dbReference>
<dbReference type="Pfam" id="PF23163">
    <property type="entry name" value="CSD_RNase_II"/>
    <property type="match status" value="1"/>
</dbReference>
<organism evidence="2 3">
    <name type="scientific">Thermosynechococcus sichuanensis E542</name>
    <dbReference type="NCBI Taxonomy" id="2016101"/>
    <lineage>
        <taxon>Bacteria</taxon>
        <taxon>Bacillati</taxon>
        <taxon>Cyanobacteriota</taxon>
        <taxon>Cyanophyceae</taxon>
        <taxon>Acaryochloridales</taxon>
        <taxon>Thermosynechococcaceae</taxon>
        <taxon>Thermosynechococcus</taxon>
        <taxon>Thermosynechococcus sichuanensis</taxon>
    </lineage>
</organism>
<dbReference type="KEGG" id="tsq:D3A95_01925"/>
<dbReference type="InterPro" id="IPR056404">
    <property type="entry name" value="HTH_RNase_II"/>
</dbReference>
<dbReference type="GO" id="GO:0006402">
    <property type="term" value="P:mRNA catabolic process"/>
    <property type="evidence" value="ECO:0007669"/>
    <property type="project" value="TreeGrafter"/>
</dbReference>
<dbReference type="SUPFAM" id="SSF50249">
    <property type="entry name" value="Nucleic acid-binding proteins"/>
    <property type="match status" value="1"/>
</dbReference>
<dbReference type="PANTHER" id="PTHR23355:SF42">
    <property type="entry name" value="RIBONUCLEASE II, CHLOROPLASTIC_MITOCHONDRIAL"/>
    <property type="match status" value="1"/>
</dbReference>
<dbReference type="EMBL" id="CP032152">
    <property type="protein sequence ID" value="AXY67361.1"/>
    <property type="molecule type" value="Genomic_DNA"/>
</dbReference>
<dbReference type="InterPro" id="IPR012340">
    <property type="entry name" value="NA-bd_OB-fold"/>
</dbReference>
<dbReference type="GO" id="GO:0003723">
    <property type="term" value="F:RNA binding"/>
    <property type="evidence" value="ECO:0007669"/>
    <property type="project" value="InterPro"/>
</dbReference>
<sequence>MEKGTLIEFRVNNQRRLAVIDRPEGKKHWIAIDQHLQAHTIHPRQLTFTVPEERFRPQEIPTFWQQVQPLLDADSLEVAWEIIREENRAITPADLAELLFSERSAVACYAAYYLLSEDRFYFKLKGDTYEPRPAAQVAELKYQSEREAQRLAEEVSFREHLTQALKGETVAWSASDRKRLEQLERYAIAIEPSAQHQAAIDLLSELKRPTQPLGAFQLLVDLGLWSEHENLFLRRSQIDVEFSAKVLAVAHERLTSPPIDIDAPLRRDLTHLKVYTIDDESTQEIDDGLSLEIVGDRQKLWIHIADPTRWVMVDDVLDQEARRRATTVYLPTGMIPMFPTELATGPMSLVAGQTCCALSFGILLADNGEVLEYEICPSWIRPTYRLSYDDVDMILEQGVTGEADLLAIAQWGQRRSEWRQQRGAIRINIPEPSIKVAGEEVEISPLHDSPARQLVAEMMILAGEVAAHFGTREGIPLPFRSQSPPELPSEEELLQLPAGIVRDCAIRRCMPRSEMSTQPNPHASLGLDAYCQVTSPIRRYTDLLAHRQIKAHLRGETPPLTPEQLNEILLGLVSSVQESSLVERQTNRYWCLEYLRRHREEVWRGILLRWLRPEEGLGLVLLEDLGVELAMRFQRQAKLGECVQVRVSRVDPRSDQIWLEEVPAETPMPAETIALS</sequence>
<dbReference type="RefSeq" id="WP_181495886.1">
    <property type="nucleotide sequence ID" value="NZ_CP032152.1"/>
</dbReference>
<accession>A0A3B7MD72</accession>
<dbReference type="Proteomes" id="UP000261812">
    <property type="component" value="Chromosome"/>
</dbReference>
<dbReference type="AlphaFoldDB" id="A0A3B7MD72"/>
<gene>
    <name evidence="2" type="ORF">D3A95_01925</name>
</gene>
<protein>
    <submittedName>
        <fullName evidence="2">VacB/RNase II family 3'-5' exoribonuclease</fullName>
    </submittedName>
</protein>
<dbReference type="GO" id="GO:0000175">
    <property type="term" value="F:3'-5'-RNA exonuclease activity"/>
    <property type="evidence" value="ECO:0007669"/>
    <property type="project" value="TreeGrafter"/>
</dbReference>
<dbReference type="PANTHER" id="PTHR23355">
    <property type="entry name" value="RIBONUCLEASE"/>
    <property type="match status" value="1"/>
</dbReference>
<evidence type="ECO:0000313" key="2">
    <source>
        <dbReference type="EMBL" id="AXY67361.1"/>
    </source>
</evidence>
<dbReference type="InterPro" id="IPR001900">
    <property type="entry name" value="RNase_II/R"/>
</dbReference>
<dbReference type="InterPro" id="IPR056403">
    <property type="entry name" value="RNase_II_barrel"/>
</dbReference>
<keyword evidence="3" id="KW-1185">Reference proteome</keyword>
<name>A0A3B7MD72_9CYAN</name>
<dbReference type="Pfam" id="PF25255">
    <property type="entry name" value="WHD_RNase_II"/>
    <property type="match status" value="1"/>
</dbReference>
<dbReference type="InterPro" id="IPR057324">
    <property type="entry name" value="WH_RNase_II"/>
</dbReference>
<evidence type="ECO:0000313" key="3">
    <source>
        <dbReference type="Proteomes" id="UP000261812"/>
    </source>
</evidence>
<dbReference type="SMART" id="SM00955">
    <property type="entry name" value="RNB"/>
    <property type="match status" value="1"/>
</dbReference>
<dbReference type="GO" id="GO:0000932">
    <property type="term" value="C:P-body"/>
    <property type="evidence" value="ECO:0007669"/>
    <property type="project" value="TreeGrafter"/>
</dbReference>
<dbReference type="Pfam" id="PF00773">
    <property type="entry name" value="RNB"/>
    <property type="match status" value="1"/>
</dbReference>
<evidence type="ECO:0000259" key="1">
    <source>
        <dbReference type="SMART" id="SM00955"/>
    </source>
</evidence>